<keyword evidence="2" id="KW-1185">Reference proteome</keyword>
<name>A0A9P4SEC2_9PEZI</name>
<accession>A0A9P4SEC2</accession>
<sequence length="142" mass="15523">MSFTGIRRVGVLAMGSFSCLQIKKAIQYDRIISDITVHCALPSRHICTFSKFNYLSGYHKLKKLTTHPIIQSIHLIKHIAALPPSSNAKASPSSSPPPPPYINLPSNLPINLPINLSINLSISLLLTHLPRAPQTSPKSSSH</sequence>
<dbReference type="Proteomes" id="UP000799429">
    <property type="component" value="Unassembled WGS sequence"/>
</dbReference>
<protein>
    <submittedName>
        <fullName evidence="1">Uncharacterized protein</fullName>
    </submittedName>
</protein>
<proteinExistence type="predicted"/>
<reference evidence="1" key="1">
    <citation type="journal article" date="2020" name="Stud. Mycol.">
        <title>101 Dothideomycetes genomes: a test case for predicting lifestyles and emergence of pathogens.</title>
        <authorList>
            <person name="Haridas S."/>
            <person name="Albert R."/>
            <person name="Binder M."/>
            <person name="Bloem J."/>
            <person name="Labutti K."/>
            <person name="Salamov A."/>
            <person name="Andreopoulos B."/>
            <person name="Baker S."/>
            <person name="Barry K."/>
            <person name="Bills G."/>
            <person name="Bluhm B."/>
            <person name="Cannon C."/>
            <person name="Castanera R."/>
            <person name="Culley D."/>
            <person name="Daum C."/>
            <person name="Ezra D."/>
            <person name="Gonzalez J."/>
            <person name="Henrissat B."/>
            <person name="Kuo A."/>
            <person name="Liang C."/>
            <person name="Lipzen A."/>
            <person name="Lutzoni F."/>
            <person name="Magnuson J."/>
            <person name="Mondo S."/>
            <person name="Nolan M."/>
            <person name="Ohm R."/>
            <person name="Pangilinan J."/>
            <person name="Park H.-J."/>
            <person name="Ramirez L."/>
            <person name="Alfaro M."/>
            <person name="Sun H."/>
            <person name="Tritt A."/>
            <person name="Yoshinaga Y."/>
            <person name="Zwiers L.-H."/>
            <person name="Turgeon B."/>
            <person name="Goodwin S."/>
            <person name="Spatafora J."/>
            <person name="Crous P."/>
            <person name="Grigoriev I."/>
        </authorList>
    </citation>
    <scope>NUCLEOTIDE SEQUENCE</scope>
    <source>
        <strain evidence="1">CBS 101060</strain>
    </source>
</reference>
<evidence type="ECO:0000313" key="1">
    <source>
        <dbReference type="EMBL" id="KAF2841216.1"/>
    </source>
</evidence>
<comment type="caution">
    <text evidence="1">The sequence shown here is derived from an EMBL/GenBank/DDBJ whole genome shotgun (WGS) entry which is preliminary data.</text>
</comment>
<gene>
    <name evidence="1" type="ORF">M501DRAFT_532372</name>
</gene>
<dbReference type="EMBL" id="MU006091">
    <property type="protein sequence ID" value="KAF2841216.1"/>
    <property type="molecule type" value="Genomic_DNA"/>
</dbReference>
<dbReference type="AlphaFoldDB" id="A0A9P4SEC2"/>
<organism evidence="1 2">
    <name type="scientific">Patellaria atrata CBS 101060</name>
    <dbReference type="NCBI Taxonomy" id="1346257"/>
    <lineage>
        <taxon>Eukaryota</taxon>
        <taxon>Fungi</taxon>
        <taxon>Dikarya</taxon>
        <taxon>Ascomycota</taxon>
        <taxon>Pezizomycotina</taxon>
        <taxon>Dothideomycetes</taxon>
        <taxon>Dothideomycetes incertae sedis</taxon>
        <taxon>Patellariales</taxon>
        <taxon>Patellariaceae</taxon>
        <taxon>Patellaria</taxon>
    </lineage>
</organism>
<evidence type="ECO:0000313" key="2">
    <source>
        <dbReference type="Proteomes" id="UP000799429"/>
    </source>
</evidence>
<dbReference type="PROSITE" id="PS51257">
    <property type="entry name" value="PROKAR_LIPOPROTEIN"/>
    <property type="match status" value="1"/>
</dbReference>